<dbReference type="SMART" id="SM00382">
    <property type="entry name" value="AAA"/>
    <property type="match status" value="1"/>
</dbReference>
<sequence>MFSIRAKKRRDGFVLDVDIEVSAPGVVALFGRSGCGKTTLVNIIAGLLPADEAHIVIDGWALDKDGKSLLAEHRGIGYVFQDARLFPHLDVMGNLRYGEKRAKTRSVQNNENLRINPRRDAPRITLDVVAPLLGLEPLLSRRVHQLSGGERQRVALGRALLTRPRLLILDEPLASLDAARREEVLPYLEKLRDELAIPMIYVSHQFEEVLRLATHVVLMDKGKVLSQGSLDELSLHPELRAIVGPEAVGAVVHGLVESVDGGTGLANIRVGANVLRIHLREARAGAHIRAQLLARDIILATTRPDNLSVRNIMTGTIARIVPDDEDTELVYVDIGGASILSRVTRAASVALDLRAGLQVWALVKSVSIRGHAFVEGPARQQPAI</sequence>
<dbReference type="Gene3D" id="3.40.50.300">
    <property type="entry name" value="P-loop containing nucleotide triphosphate hydrolases"/>
    <property type="match status" value="1"/>
</dbReference>
<evidence type="ECO:0000256" key="8">
    <source>
        <dbReference type="ARBA" id="ARBA00023136"/>
    </source>
</evidence>
<dbReference type="PROSITE" id="PS50893">
    <property type="entry name" value="ABC_TRANSPORTER_2"/>
    <property type="match status" value="1"/>
</dbReference>
<evidence type="ECO:0000256" key="6">
    <source>
        <dbReference type="ARBA" id="ARBA00022840"/>
    </source>
</evidence>
<name>A0A829Y9G4_9GAMM</name>
<evidence type="ECO:0000256" key="2">
    <source>
        <dbReference type="ARBA" id="ARBA00022475"/>
    </source>
</evidence>
<reference evidence="13" key="1">
    <citation type="submission" date="2020-01" db="EMBL/GenBank/DDBJ databases">
        <title>'Steroidobacter agaridevorans' sp. nov., agar-degrading bacteria isolated from rhizosphere soils.</title>
        <authorList>
            <person name="Ikenaga M."/>
            <person name="Kataoka M."/>
            <person name="Murouchi A."/>
            <person name="Katsuragi S."/>
            <person name="Sakai M."/>
        </authorList>
    </citation>
    <scope>NUCLEOTIDE SEQUENCE [LARGE SCALE GENOMIC DNA]</scope>
    <source>
        <strain evidence="13">YU21-B</strain>
    </source>
</reference>
<dbReference type="Proteomes" id="UP000445000">
    <property type="component" value="Unassembled WGS sequence"/>
</dbReference>
<dbReference type="PANTHER" id="PTHR43514:SF4">
    <property type="entry name" value="ABC TRANSPORTER I FAMILY MEMBER 10"/>
    <property type="match status" value="1"/>
</dbReference>
<evidence type="ECO:0000313" key="13">
    <source>
        <dbReference type="Proteomes" id="UP000445000"/>
    </source>
</evidence>
<gene>
    <name evidence="12" type="primary">modC</name>
    <name evidence="12" type="ORF">GCM10011487_13860</name>
</gene>
<evidence type="ECO:0000256" key="1">
    <source>
        <dbReference type="ARBA" id="ARBA00022448"/>
    </source>
</evidence>
<feature type="domain" description="Mop" evidence="11">
    <location>
        <begin position="306"/>
        <end position="372"/>
    </location>
</feature>
<keyword evidence="8" id="KW-0472">Membrane</keyword>
<accession>A0A829Y9G4</accession>
<dbReference type="InterPro" id="IPR005116">
    <property type="entry name" value="Transp-assoc_OB_typ1"/>
</dbReference>
<dbReference type="InterPro" id="IPR017871">
    <property type="entry name" value="ABC_transporter-like_CS"/>
</dbReference>
<dbReference type="RefSeq" id="WP_161811059.1">
    <property type="nucleotide sequence ID" value="NZ_BLJN01000001.1"/>
</dbReference>
<dbReference type="Gene3D" id="2.40.50.100">
    <property type="match status" value="1"/>
</dbReference>
<dbReference type="InterPro" id="IPR003439">
    <property type="entry name" value="ABC_transporter-like_ATP-bd"/>
</dbReference>
<feature type="domain" description="ABC transporter" evidence="10">
    <location>
        <begin position="4"/>
        <end position="246"/>
    </location>
</feature>
<evidence type="ECO:0000259" key="11">
    <source>
        <dbReference type="PROSITE" id="PS51866"/>
    </source>
</evidence>
<evidence type="ECO:0000256" key="9">
    <source>
        <dbReference type="PROSITE-ProRule" id="PRU01213"/>
    </source>
</evidence>
<evidence type="ECO:0000256" key="3">
    <source>
        <dbReference type="ARBA" id="ARBA00022505"/>
    </source>
</evidence>
<keyword evidence="5" id="KW-0547">Nucleotide-binding</keyword>
<keyword evidence="4" id="KW-0997">Cell inner membrane</keyword>
<keyword evidence="3 9" id="KW-0500">Molybdenum</keyword>
<keyword evidence="1" id="KW-0813">Transport</keyword>
<evidence type="ECO:0000256" key="7">
    <source>
        <dbReference type="ARBA" id="ARBA00022967"/>
    </source>
</evidence>
<dbReference type="PROSITE" id="PS51866">
    <property type="entry name" value="MOP"/>
    <property type="match status" value="1"/>
</dbReference>
<dbReference type="InterPro" id="IPR050334">
    <property type="entry name" value="Molybdenum_import_ModC"/>
</dbReference>
<dbReference type="PROSITE" id="PS00211">
    <property type="entry name" value="ABC_TRANSPORTER_1"/>
    <property type="match status" value="1"/>
</dbReference>
<dbReference type="InterPro" id="IPR008995">
    <property type="entry name" value="Mo/tungstate-bd_C_term_dom"/>
</dbReference>
<evidence type="ECO:0000259" key="10">
    <source>
        <dbReference type="PROSITE" id="PS50893"/>
    </source>
</evidence>
<dbReference type="SUPFAM" id="SSF52540">
    <property type="entry name" value="P-loop containing nucleoside triphosphate hydrolases"/>
    <property type="match status" value="1"/>
</dbReference>
<dbReference type="Pfam" id="PF00005">
    <property type="entry name" value="ABC_tran"/>
    <property type="match status" value="1"/>
</dbReference>
<dbReference type="GO" id="GO:0016887">
    <property type="term" value="F:ATP hydrolysis activity"/>
    <property type="evidence" value="ECO:0007669"/>
    <property type="project" value="InterPro"/>
</dbReference>
<comment type="caution">
    <text evidence="12">The sequence shown here is derived from an EMBL/GenBank/DDBJ whole genome shotgun (WGS) entry which is preliminary data.</text>
</comment>
<dbReference type="AlphaFoldDB" id="A0A829Y9G4"/>
<dbReference type="InterPro" id="IPR011868">
    <property type="entry name" value="ModC_ABC_ATP-bd"/>
</dbReference>
<keyword evidence="6 12" id="KW-0067">ATP-binding</keyword>
<evidence type="ECO:0000256" key="5">
    <source>
        <dbReference type="ARBA" id="ARBA00022741"/>
    </source>
</evidence>
<dbReference type="Pfam" id="PF03459">
    <property type="entry name" value="TOBE"/>
    <property type="match status" value="1"/>
</dbReference>
<evidence type="ECO:0000256" key="4">
    <source>
        <dbReference type="ARBA" id="ARBA00022519"/>
    </source>
</evidence>
<dbReference type="InterPro" id="IPR027417">
    <property type="entry name" value="P-loop_NTPase"/>
</dbReference>
<keyword evidence="7" id="KW-1278">Translocase</keyword>
<dbReference type="InterPro" id="IPR004606">
    <property type="entry name" value="Mop_domain"/>
</dbReference>
<dbReference type="EMBL" id="BLJN01000001">
    <property type="protein sequence ID" value="GFE79386.1"/>
    <property type="molecule type" value="Genomic_DNA"/>
</dbReference>
<dbReference type="GO" id="GO:0016020">
    <property type="term" value="C:membrane"/>
    <property type="evidence" value="ECO:0007669"/>
    <property type="project" value="InterPro"/>
</dbReference>
<dbReference type="SUPFAM" id="SSF50331">
    <property type="entry name" value="MOP-like"/>
    <property type="match status" value="1"/>
</dbReference>
<dbReference type="InterPro" id="IPR003593">
    <property type="entry name" value="AAA+_ATPase"/>
</dbReference>
<keyword evidence="2" id="KW-1003">Cell membrane</keyword>
<protein>
    <submittedName>
        <fullName evidence="12">Molybdenum import ATP-binding protein ModC</fullName>
    </submittedName>
</protein>
<dbReference type="GO" id="GO:0015098">
    <property type="term" value="F:molybdate ion transmembrane transporter activity"/>
    <property type="evidence" value="ECO:0007669"/>
    <property type="project" value="InterPro"/>
</dbReference>
<keyword evidence="13" id="KW-1185">Reference proteome</keyword>
<dbReference type="GO" id="GO:0005524">
    <property type="term" value="F:ATP binding"/>
    <property type="evidence" value="ECO:0007669"/>
    <property type="project" value="UniProtKB-KW"/>
</dbReference>
<dbReference type="NCBIfam" id="TIGR02142">
    <property type="entry name" value="modC_ABC"/>
    <property type="match status" value="1"/>
</dbReference>
<evidence type="ECO:0000313" key="12">
    <source>
        <dbReference type="EMBL" id="GFE79386.1"/>
    </source>
</evidence>
<organism evidence="12 13">
    <name type="scientific">Steroidobacter agaridevorans</name>
    <dbReference type="NCBI Taxonomy" id="2695856"/>
    <lineage>
        <taxon>Bacteria</taxon>
        <taxon>Pseudomonadati</taxon>
        <taxon>Pseudomonadota</taxon>
        <taxon>Gammaproteobacteria</taxon>
        <taxon>Steroidobacterales</taxon>
        <taxon>Steroidobacteraceae</taxon>
        <taxon>Steroidobacter</taxon>
    </lineage>
</organism>
<dbReference type="GO" id="GO:0140359">
    <property type="term" value="F:ABC-type transporter activity"/>
    <property type="evidence" value="ECO:0007669"/>
    <property type="project" value="InterPro"/>
</dbReference>
<dbReference type="PANTHER" id="PTHR43514">
    <property type="entry name" value="ABC TRANSPORTER I FAMILY MEMBER 10"/>
    <property type="match status" value="1"/>
</dbReference>
<proteinExistence type="predicted"/>